<dbReference type="NCBIfam" id="TIGR00525">
    <property type="entry name" value="folB"/>
    <property type="match status" value="1"/>
</dbReference>
<gene>
    <name evidence="9" type="primary">folB</name>
    <name evidence="8" type="ORF">C1707_02595</name>
    <name evidence="9" type="ORF">CFHF_03575</name>
</gene>
<keyword evidence="5 6" id="KW-0456">Lyase</keyword>
<sequence length="139" mass="14854">MSASPLSETPFPAPALAPKVAKIIVTKVFVRGLKVDAQIGVYDHEHGRVQPLVIDVELDVAASHCEQLGDTVNYETIRTAAQDIAAAGHIDLVETFAERLAQACFDDHRVTRARVRVEKPLALAPHAAAAGVEITAVRG</sequence>
<feature type="domain" description="Dihydroneopterin aldolase/epimerase" evidence="7">
    <location>
        <begin position="28"/>
        <end position="136"/>
    </location>
</feature>
<dbReference type="InterPro" id="IPR006156">
    <property type="entry name" value="Dihydroneopterin_aldolase"/>
</dbReference>
<reference evidence="8 11" key="2">
    <citation type="submission" date="2018-01" db="EMBL/GenBank/DDBJ databases">
        <title>Complete genome sequence of Caulobacter flavus RHGG3.</title>
        <authorList>
            <person name="Yang E."/>
        </authorList>
    </citation>
    <scope>NUCLEOTIDE SEQUENCE [LARGE SCALE GENOMIC DNA]</scope>
    <source>
        <strain evidence="8 11">RHGG3</strain>
    </source>
</reference>
<dbReference type="Proteomes" id="UP000281192">
    <property type="component" value="Chromosome"/>
</dbReference>
<dbReference type="AlphaFoldDB" id="A0A2N5CZ68"/>
<proteinExistence type="inferred from homology"/>
<dbReference type="InterPro" id="IPR006157">
    <property type="entry name" value="FolB_dom"/>
</dbReference>
<evidence type="ECO:0000256" key="6">
    <source>
        <dbReference type="RuleBase" id="RU362079"/>
    </source>
</evidence>
<dbReference type="EMBL" id="CP026100">
    <property type="protein sequence ID" value="AYV45219.1"/>
    <property type="molecule type" value="Genomic_DNA"/>
</dbReference>
<dbReference type="OrthoDB" id="7580479at2"/>
<dbReference type="UniPathway" id="UPA00077">
    <property type="reaction ID" value="UER00154"/>
</dbReference>
<evidence type="ECO:0000313" key="10">
    <source>
        <dbReference type="Proteomes" id="UP000234483"/>
    </source>
</evidence>
<evidence type="ECO:0000256" key="3">
    <source>
        <dbReference type="ARBA" id="ARBA00005708"/>
    </source>
</evidence>
<dbReference type="GO" id="GO:0004150">
    <property type="term" value="F:dihydroneopterin aldolase activity"/>
    <property type="evidence" value="ECO:0007669"/>
    <property type="project" value="UniProtKB-UniRule"/>
</dbReference>
<dbReference type="RefSeq" id="WP_101711658.1">
    <property type="nucleotide sequence ID" value="NZ_CP026100.1"/>
</dbReference>
<dbReference type="PANTHER" id="PTHR42844:SF1">
    <property type="entry name" value="DIHYDRONEOPTERIN ALDOLASE 1-RELATED"/>
    <property type="match status" value="1"/>
</dbReference>
<accession>A0A2N5CZ68</accession>
<name>A0A2N5CZ68_9CAUL</name>
<dbReference type="KEGG" id="cfh:C1707_02595"/>
<dbReference type="PANTHER" id="PTHR42844">
    <property type="entry name" value="DIHYDRONEOPTERIN ALDOLASE 1-RELATED"/>
    <property type="match status" value="1"/>
</dbReference>
<comment type="similarity">
    <text evidence="3 6">Belongs to the DHNA family.</text>
</comment>
<evidence type="ECO:0000256" key="5">
    <source>
        <dbReference type="ARBA" id="ARBA00023239"/>
    </source>
</evidence>
<protein>
    <recommendedName>
        <fullName evidence="6">7,8-dihydroneopterin aldolase</fullName>
        <ecNumber evidence="6">4.1.2.25</ecNumber>
    </recommendedName>
</protein>
<dbReference type="GO" id="GO:0046656">
    <property type="term" value="P:folic acid biosynthetic process"/>
    <property type="evidence" value="ECO:0007669"/>
    <property type="project" value="UniProtKB-UniRule"/>
</dbReference>
<evidence type="ECO:0000256" key="2">
    <source>
        <dbReference type="ARBA" id="ARBA00005013"/>
    </source>
</evidence>
<evidence type="ECO:0000313" key="8">
    <source>
        <dbReference type="EMBL" id="AYV45219.1"/>
    </source>
</evidence>
<dbReference type="GO" id="GO:0005737">
    <property type="term" value="C:cytoplasm"/>
    <property type="evidence" value="ECO:0007669"/>
    <property type="project" value="TreeGrafter"/>
</dbReference>
<reference evidence="9 10" key="1">
    <citation type="submission" date="2017-12" db="EMBL/GenBank/DDBJ databases">
        <title>The genome sequence of Caulobacter flavus CGMCC1 15093.</title>
        <authorList>
            <person name="Gao J."/>
            <person name="Mao X."/>
            <person name="Sun J."/>
        </authorList>
    </citation>
    <scope>NUCLEOTIDE SEQUENCE [LARGE SCALE GENOMIC DNA]</scope>
    <source>
        <strain evidence="9 10">CGMCC1 15093</strain>
    </source>
</reference>
<dbReference type="Gene3D" id="3.30.1130.10">
    <property type="match status" value="1"/>
</dbReference>
<comment type="pathway">
    <text evidence="2 6">Cofactor biosynthesis; tetrahydrofolate biosynthesis; 2-amino-4-hydroxy-6-hydroxymethyl-7,8-dihydropteridine diphosphate from 7,8-dihydroneopterin triphosphate: step 3/4.</text>
</comment>
<comment type="catalytic activity">
    <reaction evidence="1 6">
        <text>7,8-dihydroneopterin = 6-hydroxymethyl-7,8-dihydropterin + glycolaldehyde</text>
        <dbReference type="Rhea" id="RHEA:10540"/>
        <dbReference type="ChEBI" id="CHEBI:17001"/>
        <dbReference type="ChEBI" id="CHEBI:17071"/>
        <dbReference type="ChEBI" id="CHEBI:44841"/>
        <dbReference type="EC" id="4.1.2.25"/>
    </reaction>
</comment>
<organism evidence="9 10">
    <name type="scientific">Caulobacter flavus</name>
    <dbReference type="NCBI Taxonomy" id="1679497"/>
    <lineage>
        <taxon>Bacteria</taxon>
        <taxon>Pseudomonadati</taxon>
        <taxon>Pseudomonadota</taxon>
        <taxon>Alphaproteobacteria</taxon>
        <taxon>Caulobacterales</taxon>
        <taxon>Caulobacteraceae</taxon>
        <taxon>Caulobacter</taxon>
    </lineage>
</organism>
<dbReference type="SUPFAM" id="SSF55620">
    <property type="entry name" value="Tetrahydrobiopterin biosynthesis enzymes-like"/>
    <property type="match status" value="1"/>
</dbReference>
<dbReference type="InterPro" id="IPR043133">
    <property type="entry name" value="GTP-CH-I_C/QueF"/>
</dbReference>
<keyword evidence="4 6" id="KW-0289">Folate biosynthesis</keyword>
<evidence type="ECO:0000256" key="1">
    <source>
        <dbReference type="ARBA" id="ARBA00001353"/>
    </source>
</evidence>
<dbReference type="SMART" id="SM00905">
    <property type="entry name" value="FolB"/>
    <property type="match status" value="1"/>
</dbReference>
<dbReference type="NCBIfam" id="TIGR00526">
    <property type="entry name" value="folB_dom"/>
    <property type="match status" value="1"/>
</dbReference>
<keyword evidence="11" id="KW-1185">Reference proteome</keyword>
<dbReference type="GO" id="GO:0046654">
    <property type="term" value="P:tetrahydrofolate biosynthetic process"/>
    <property type="evidence" value="ECO:0007669"/>
    <property type="project" value="UniProtKB-UniRule"/>
</dbReference>
<dbReference type="Proteomes" id="UP000234483">
    <property type="component" value="Unassembled WGS sequence"/>
</dbReference>
<evidence type="ECO:0000259" key="7">
    <source>
        <dbReference type="SMART" id="SM00905"/>
    </source>
</evidence>
<evidence type="ECO:0000313" key="11">
    <source>
        <dbReference type="Proteomes" id="UP000281192"/>
    </source>
</evidence>
<dbReference type="Pfam" id="PF02152">
    <property type="entry name" value="FolB"/>
    <property type="match status" value="1"/>
</dbReference>
<dbReference type="EMBL" id="PJRQ01000008">
    <property type="protein sequence ID" value="PLR19100.1"/>
    <property type="molecule type" value="Genomic_DNA"/>
</dbReference>
<dbReference type="EC" id="4.1.2.25" evidence="6"/>
<evidence type="ECO:0000313" key="9">
    <source>
        <dbReference type="EMBL" id="PLR19100.1"/>
    </source>
</evidence>
<comment type="function">
    <text evidence="6">Catalyzes the conversion of 7,8-dihydroneopterin to 6-hydroxymethyl-7,8-dihydropterin.</text>
</comment>
<evidence type="ECO:0000256" key="4">
    <source>
        <dbReference type="ARBA" id="ARBA00022909"/>
    </source>
</evidence>